<proteinExistence type="predicted"/>
<protein>
    <submittedName>
        <fullName evidence="1">Str. FM013</fullName>
    </submittedName>
</protein>
<organism evidence="1 2">
    <name type="scientific">Penicillium camemberti (strain FM 013)</name>
    <dbReference type="NCBI Taxonomy" id="1429867"/>
    <lineage>
        <taxon>Eukaryota</taxon>
        <taxon>Fungi</taxon>
        <taxon>Dikarya</taxon>
        <taxon>Ascomycota</taxon>
        <taxon>Pezizomycotina</taxon>
        <taxon>Eurotiomycetes</taxon>
        <taxon>Eurotiomycetidae</taxon>
        <taxon>Eurotiales</taxon>
        <taxon>Aspergillaceae</taxon>
        <taxon>Penicillium</taxon>
    </lineage>
</organism>
<keyword evidence="2" id="KW-1185">Reference proteome</keyword>
<accession>A0A0G4NZL2</accession>
<evidence type="ECO:0000313" key="2">
    <source>
        <dbReference type="Proteomes" id="UP000053732"/>
    </source>
</evidence>
<dbReference type="Proteomes" id="UP000053732">
    <property type="component" value="Unassembled WGS sequence"/>
</dbReference>
<gene>
    <name evidence="1" type="ORF">PCAMFM013_S003g000288</name>
</gene>
<name>A0A0G4NZL2_PENC3</name>
<dbReference type="AlphaFoldDB" id="A0A0G4NZL2"/>
<reference evidence="1 2" key="1">
    <citation type="journal article" date="2014" name="Nat. Commun.">
        <title>Multiple recent horizontal transfers of a large genomic region in cheese making fungi.</title>
        <authorList>
            <person name="Cheeseman K."/>
            <person name="Ropars J."/>
            <person name="Renault P."/>
            <person name="Dupont J."/>
            <person name="Gouzy J."/>
            <person name="Branca A."/>
            <person name="Abraham A.L."/>
            <person name="Ceppi M."/>
            <person name="Conseiller E."/>
            <person name="Debuchy R."/>
            <person name="Malagnac F."/>
            <person name="Goarin A."/>
            <person name="Silar P."/>
            <person name="Lacoste S."/>
            <person name="Sallet E."/>
            <person name="Bensimon A."/>
            <person name="Giraud T."/>
            <person name="Brygoo Y."/>
        </authorList>
    </citation>
    <scope>NUCLEOTIDE SEQUENCE [LARGE SCALE GENOMIC DNA]</scope>
    <source>
        <strain evidence="2">FM 013</strain>
    </source>
</reference>
<sequence>MEAPKLPRPAKKIHEEIEALIPQITTIDEDENGNKEYGGDALLALITSMRVALGIDETWEGHLRYWSKTTKIINPRKQGYLIPLMGGIQLNPGGLLERGSFIQVNNEPILGAGATSLFIVPR</sequence>
<dbReference type="EMBL" id="HG793136">
    <property type="protein sequence ID" value="CRL19497.1"/>
    <property type="molecule type" value="Genomic_DNA"/>
</dbReference>
<evidence type="ECO:0000313" key="1">
    <source>
        <dbReference type="EMBL" id="CRL19497.1"/>
    </source>
</evidence>